<dbReference type="Pfam" id="PF02230">
    <property type="entry name" value="Abhydrolase_2"/>
    <property type="match status" value="1"/>
</dbReference>
<accession>A0ABR7M423</accession>
<evidence type="ECO:0000313" key="3">
    <source>
        <dbReference type="EMBL" id="MBC6489755.1"/>
    </source>
</evidence>
<evidence type="ECO:0000313" key="4">
    <source>
        <dbReference type="Proteomes" id="UP000765802"/>
    </source>
</evidence>
<dbReference type="InterPro" id="IPR029058">
    <property type="entry name" value="AB_hydrolase_fold"/>
</dbReference>
<dbReference type="Gene3D" id="3.40.50.1820">
    <property type="entry name" value="alpha/beta hydrolase"/>
    <property type="match status" value="1"/>
</dbReference>
<keyword evidence="1" id="KW-0732">Signal</keyword>
<proteinExistence type="predicted"/>
<evidence type="ECO:0000259" key="2">
    <source>
        <dbReference type="Pfam" id="PF02230"/>
    </source>
</evidence>
<comment type="caution">
    <text evidence="3">The sequence shown here is derived from an EMBL/GenBank/DDBJ whole genome shotgun (WGS) entry which is preliminary data.</text>
</comment>
<dbReference type="PANTHER" id="PTHR43037:SF1">
    <property type="entry name" value="BLL1128 PROTEIN"/>
    <property type="match status" value="1"/>
</dbReference>
<dbReference type="Proteomes" id="UP000765802">
    <property type="component" value="Unassembled WGS sequence"/>
</dbReference>
<dbReference type="EMBL" id="MBUA01000001">
    <property type="protein sequence ID" value="MBC6489755.1"/>
    <property type="molecule type" value="Genomic_DNA"/>
</dbReference>
<dbReference type="InterPro" id="IPR050955">
    <property type="entry name" value="Plant_Biomass_Hydrol_Est"/>
</dbReference>
<organism evidence="3 4">
    <name type="scientific">Flavihumibacter stibioxidans</name>
    <dbReference type="NCBI Taxonomy" id="1834163"/>
    <lineage>
        <taxon>Bacteria</taxon>
        <taxon>Pseudomonadati</taxon>
        <taxon>Bacteroidota</taxon>
        <taxon>Chitinophagia</taxon>
        <taxon>Chitinophagales</taxon>
        <taxon>Chitinophagaceae</taxon>
        <taxon>Flavihumibacter</taxon>
    </lineage>
</organism>
<reference evidence="3 4" key="1">
    <citation type="submission" date="2016-07" db="EMBL/GenBank/DDBJ databases">
        <title>Genome analysis of Flavihumibacter stibioxidans YS-17.</title>
        <authorList>
            <person name="Shi K."/>
            <person name="Han Y."/>
            <person name="Wang G."/>
        </authorList>
    </citation>
    <scope>NUCLEOTIDE SEQUENCE [LARGE SCALE GENOMIC DNA]</scope>
    <source>
        <strain evidence="3 4">YS-17</strain>
    </source>
</reference>
<sequence>MRIILTVILFLLVSVMPARSQDYSLFEKRSFISSRGDTLPYRILYPENYDRSIKYPVVLFLHGAGERGNDNEKQLVHGGKLFLADSNRKKFPAIVIFPQCPENNYWARAKINRNVTPYEIGFDYTGPVSGPLNAALELTRQLLSEESADKRRVYITGLSMGGMGTFEAVYRAPKLFAAASPICGGGDPKAYNKKTAKVPFRIFHGAADAVVNVQLSRDMVNRLKELKARRFSYTEYPGVNHNSWDNAFAEPDFLAWLFLQKR</sequence>
<name>A0ABR7M423_9BACT</name>
<protein>
    <submittedName>
        <fullName evidence="3">Phospholipase</fullName>
    </submittedName>
</protein>
<dbReference type="RefSeq" id="WP_187255106.1">
    <property type="nucleotide sequence ID" value="NZ_JBHULF010000006.1"/>
</dbReference>
<gene>
    <name evidence="3" type="ORF">BC349_02150</name>
</gene>
<evidence type="ECO:0000256" key="1">
    <source>
        <dbReference type="ARBA" id="ARBA00022729"/>
    </source>
</evidence>
<dbReference type="SUPFAM" id="SSF53474">
    <property type="entry name" value="alpha/beta-Hydrolases"/>
    <property type="match status" value="1"/>
</dbReference>
<feature type="domain" description="Phospholipase/carboxylesterase/thioesterase" evidence="2">
    <location>
        <begin position="56"/>
        <end position="248"/>
    </location>
</feature>
<keyword evidence="4" id="KW-1185">Reference proteome</keyword>
<dbReference type="InterPro" id="IPR003140">
    <property type="entry name" value="PLipase/COase/thioEstase"/>
</dbReference>
<dbReference type="PANTHER" id="PTHR43037">
    <property type="entry name" value="UNNAMED PRODUCT-RELATED"/>
    <property type="match status" value="1"/>
</dbReference>